<dbReference type="Pfam" id="PF17899">
    <property type="entry name" value="Peptidase_M61_N"/>
    <property type="match status" value="1"/>
</dbReference>
<organism evidence="2">
    <name type="scientific">mine drainage metagenome</name>
    <dbReference type="NCBI Taxonomy" id="410659"/>
    <lineage>
        <taxon>unclassified sequences</taxon>
        <taxon>metagenomes</taxon>
        <taxon>ecological metagenomes</taxon>
    </lineage>
</organism>
<accession>T1ASI3</accession>
<sequence>MDFRRAFALGPLANVVGVEISGNGQRIAWRRDLTDMYALHPDVPQGVSRIELKFQFLSPGSGGEFGRSVSATPRLVDPEWNQVVFYPAGHYSRAISLRPRVKLPPAGSLAARCKPPPRRTARCGSRRWA</sequence>
<dbReference type="InterPro" id="IPR040756">
    <property type="entry name" value="Peptidase_M61_N"/>
</dbReference>
<dbReference type="EMBL" id="AUZZ01007064">
    <property type="protein sequence ID" value="EQD43679.1"/>
    <property type="molecule type" value="Genomic_DNA"/>
</dbReference>
<protein>
    <submittedName>
        <fullName evidence="2">Peptidase M61 domain protein</fullName>
    </submittedName>
</protein>
<name>T1ASI3_9ZZZZ</name>
<proteinExistence type="predicted"/>
<comment type="caution">
    <text evidence="2">The sequence shown here is derived from an EMBL/GenBank/DDBJ whole genome shotgun (WGS) entry which is preliminary data.</text>
</comment>
<evidence type="ECO:0000259" key="1">
    <source>
        <dbReference type="Pfam" id="PF17899"/>
    </source>
</evidence>
<gene>
    <name evidence="2" type="ORF">B2A_09771</name>
</gene>
<reference evidence="2" key="1">
    <citation type="submission" date="2013-08" db="EMBL/GenBank/DDBJ databases">
        <authorList>
            <person name="Mendez C."/>
            <person name="Richter M."/>
            <person name="Ferrer M."/>
            <person name="Sanchez J."/>
        </authorList>
    </citation>
    <scope>NUCLEOTIDE SEQUENCE</scope>
</reference>
<reference evidence="2" key="2">
    <citation type="journal article" date="2014" name="ISME J.">
        <title>Microbial stratification in low pH oxic and suboxic macroscopic growths along an acid mine drainage.</title>
        <authorList>
            <person name="Mendez-Garcia C."/>
            <person name="Mesa V."/>
            <person name="Sprenger R.R."/>
            <person name="Richter M."/>
            <person name="Diez M.S."/>
            <person name="Solano J."/>
            <person name="Bargiela R."/>
            <person name="Golyshina O.V."/>
            <person name="Manteca A."/>
            <person name="Ramos J.L."/>
            <person name="Gallego J.R."/>
            <person name="Llorente I."/>
            <person name="Martins Dos Santos V.A."/>
            <person name="Jensen O.N."/>
            <person name="Pelaez A.I."/>
            <person name="Sanchez J."/>
            <person name="Ferrer M."/>
        </authorList>
    </citation>
    <scope>NUCLEOTIDE SEQUENCE</scope>
</reference>
<evidence type="ECO:0000313" key="2">
    <source>
        <dbReference type="EMBL" id="EQD43679.1"/>
    </source>
</evidence>
<dbReference type="AlphaFoldDB" id="T1ASI3"/>
<feature type="domain" description="Peptidase M61 N-terminal" evidence="1">
    <location>
        <begin position="12"/>
        <end position="112"/>
    </location>
</feature>